<dbReference type="Proteomes" id="UP000002729">
    <property type="component" value="Unassembled WGS sequence"/>
</dbReference>
<dbReference type="KEGG" id="aaf:AURANDRAFT_68282"/>
<sequence length="121" mass="12972">MAGAHALVSFMQSGAIAEGDLVLAPAALLPVEWRSSRGIEGRVRLVGTVMDVTREAAGVRVRLKVNTYQAAVVLPGTHACLQHFVRPGPASWLFAVHKNGLCGELGGRSCLLPPCHRYKHH</sequence>
<dbReference type="RefSeq" id="XP_009042179.1">
    <property type="nucleotide sequence ID" value="XM_009043931.1"/>
</dbReference>
<accession>F0YP38</accession>
<keyword evidence="2" id="KW-1185">Reference proteome</keyword>
<evidence type="ECO:0000313" key="1">
    <source>
        <dbReference type="EMBL" id="EGB03120.1"/>
    </source>
</evidence>
<evidence type="ECO:0000313" key="2">
    <source>
        <dbReference type="Proteomes" id="UP000002729"/>
    </source>
</evidence>
<dbReference type="EMBL" id="GL833195">
    <property type="protein sequence ID" value="EGB03120.1"/>
    <property type="molecule type" value="Genomic_DNA"/>
</dbReference>
<organism evidence="2">
    <name type="scientific">Aureococcus anophagefferens</name>
    <name type="common">Harmful bloom alga</name>
    <dbReference type="NCBI Taxonomy" id="44056"/>
    <lineage>
        <taxon>Eukaryota</taxon>
        <taxon>Sar</taxon>
        <taxon>Stramenopiles</taxon>
        <taxon>Ochrophyta</taxon>
        <taxon>Pelagophyceae</taxon>
        <taxon>Pelagomonadales</taxon>
        <taxon>Pelagomonadaceae</taxon>
        <taxon>Aureococcus</taxon>
    </lineage>
</organism>
<protein>
    <submittedName>
        <fullName evidence="1">Uncharacterized protein</fullName>
    </submittedName>
</protein>
<dbReference type="InParanoid" id="F0YP38"/>
<proteinExistence type="predicted"/>
<dbReference type="GeneID" id="20226705"/>
<dbReference type="AlphaFoldDB" id="F0YP38"/>
<gene>
    <name evidence="1" type="ORF">AURANDRAFT_68282</name>
</gene>
<name>F0YP38_AURAN</name>
<reference evidence="1 2" key="1">
    <citation type="journal article" date="2011" name="Proc. Natl. Acad. Sci. U.S.A.">
        <title>Niche of harmful alga Aureococcus anophagefferens revealed through ecogenomics.</title>
        <authorList>
            <person name="Gobler C.J."/>
            <person name="Berry D.L."/>
            <person name="Dyhrman S.T."/>
            <person name="Wilhelm S.W."/>
            <person name="Salamov A."/>
            <person name="Lobanov A.V."/>
            <person name="Zhang Y."/>
            <person name="Collier J.L."/>
            <person name="Wurch L.L."/>
            <person name="Kustka A.B."/>
            <person name="Dill B.D."/>
            <person name="Shah M."/>
            <person name="VerBerkmoes N.C."/>
            <person name="Kuo A."/>
            <person name="Terry A."/>
            <person name="Pangilinan J."/>
            <person name="Lindquist E.A."/>
            <person name="Lucas S."/>
            <person name="Paulsen I.T."/>
            <person name="Hattenrath-Lehmann T.K."/>
            <person name="Talmage S.C."/>
            <person name="Walker E.A."/>
            <person name="Koch F."/>
            <person name="Burson A.M."/>
            <person name="Marcoval M.A."/>
            <person name="Tang Y.Z."/>
            <person name="Lecleir G.R."/>
            <person name="Coyne K.J."/>
            <person name="Berg G.M."/>
            <person name="Bertrand E.M."/>
            <person name="Saito M.A."/>
            <person name="Gladyshev V.N."/>
            <person name="Grigoriev I.V."/>
        </authorList>
    </citation>
    <scope>NUCLEOTIDE SEQUENCE [LARGE SCALE GENOMIC DNA]</scope>
    <source>
        <strain evidence="2">CCMP 1984</strain>
    </source>
</reference>